<keyword evidence="10" id="KW-0675">Receptor</keyword>
<keyword evidence="2" id="KW-0813">Transport</keyword>
<name>A0A1H6X8F4_9GAMM</name>
<dbReference type="Pfam" id="PF07715">
    <property type="entry name" value="Plug"/>
    <property type="match status" value="1"/>
</dbReference>
<organism evidence="10 11">
    <name type="scientific">Frateuria terrea</name>
    <dbReference type="NCBI Taxonomy" id="529704"/>
    <lineage>
        <taxon>Bacteria</taxon>
        <taxon>Pseudomonadati</taxon>
        <taxon>Pseudomonadota</taxon>
        <taxon>Gammaproteobacteria</taxon>
        <taxon>Lysobacterales</taxon>
        <taxon>Rhodanobacteraceae</taxon>
        <taxon>Frateuria</taxon>
    </lineage>
</organism>
<proteinExistence type="predicted"/>
<evidence type="ECO:0000256" key="1">
    <source>
        <dbReference type="ARBA" id="ARBA00004571"/>
    </source>
</evidence>
<dbReference type="GO" id="GO:0009279">
    <property type="term" value="C:cell outer membrane"/>
    <property type="evidence" value="ECO:0007669"/>
    <property type="project" value="UniProtKB-SubCell"/>
</dbReference>
<evidence type="ECO:0000259" key="8">
    <source>
        <dbReference type="Pfam" id="PF07715"/>
    </source>
</evidence>
<evidence type="ECO:0000256" key="5">
    <source>
        <dbReference type="ARBA" id="ARBA00023136"/>
    </source>
</evidence>
<dbReference type="SUPFAM" id="SSF49452">
    <property type="entry name" value="Starch-binding domain-like"/>
    <property type="match status" value="1"/>
</dbReference>
<gene>
    <name evidence="10" type="ORF">SAMN04487997_2846</name>
</gene>
<dbReference type="Gene3D" id="2.40.170.20">
    <property type="entry name" value="TonB-dependent receptor, beta-barrel domain"/>
    <property type="match status" value="1"/>
</dbReference>
<dbReference type="InterPro" id="IPR013784">
    <property type="entry name" value="Carb-bd-like_fold"/>
</dbReference>
<keyword evidence="5" id="KW-0472">Membrane</keyword>
<feature type="chain" id="PRO_5011485567" evidence="7">
    <location>
        <begin position="31"/>
        <end position="1021"/>
    </location>
</feature>
<feature type="signal peptide" evidence="7">
    <location>
        <begin position="1"/>
        <end position="30"/>
    </location>
</feature>
<dbReference type="GO" id="GO:0044718">
    <property type="term" value="P:siderophore transmembrane transport"/>
    <property type="evidence" value="ECO:0007669"/>
    <property type="project" value="TreeGrafter"/>
</dbReference>
<dbReference type="STRING" id="529704.SAMN02927913_2823"/>
<dbReference type="Pfam" id="PF25183">
    <property type="entry name" value="OMP_b-brl_4"/>
    <property type="match status" value="1"/>
</dbReference>
<evidence type="ECO:0000256" key="3">
    <source>
        <dbReference type="ARBA" id="ARBA00022452"/>
    </source>
</evidence>
<evidence type="ECO:0000313" key="10">
    <source>
        <dbReference type="EMBL" id="SEJ25501.1"/>
    </source>
</evidence>
<keyword evidence="11" id="KW-1185">Reference proteome</keyword>
<dbReference type="PANTHER" id="PTHR30069">
    <property type="entry name" value="TONB-DEPENDENT OUTER MEMBRANE RECEPTOR"/>
    <property type="match status" value="1"/>
</dbReference>
<dbReference type="AlphaFoldDB" id="A0A1H6X8F4"/>
<feature type="domain" description="TonB-dependent receptor plug" evidence="8">
    <location>
        <begin position="137"/>
        <end position="234"/>
    </location>
</feature>
<keyword evidence="4" id="KW-0812">Transmembrane</keyword>
<evidence type="ECO:0000259" key="9">
    <source>
        <dbReference type="Pfam" id="PF25183"/>
    </source>
</evidence>
<dbReference type="EMBL" id="FNYC01000005">
    <property type="protein sequence ID" value="SEJ25501.1"/>
    <property type="molecule type" value="Genomic_DNA"/>
</dbReference>
<evidence type="ECO:0000256" key="2">
    <source>
        <dbReference type="ARBA" id="ARBA00022448"/>
    </source>
</evidence>
<sequence length="1021" mass="111253">MRLQVTHRPAIRRTALALALSMGFATVAFAQSTTGSIFGTAPAGVGETVMVQGANGTNREVAVDASGRYAINGLPVGQYTVSLRKDGQVLATQDHVGISAGGGTEVPFSAANAKDAQNLNAVQVVASALPAIDVTSVNSSTVITSADLQKLPVGRSAESIALLAPGTVQGSGYFNNAVSFGGAGVTENAYYVNGYNTTEPYRNTGGFQLPYGAIDQQQTYTGGYSAQYGRSDGGVINQIGKRGTNEWHFGGQIAWSPKFWDEGGKNVYYPTFGNLPAGYAVDNPDLQGTLYRDRSHNKSWETIYSAYVGGPLIKDKLYVFLAAETTKTKGTNVQSIDSQKAIYYSDHTENFYGKLDWNIDDNNVFELTAMQSNSSGDTVNGSGATYAYDYDTRQVGSFVAPNDVTKDNAKFLIGKYTSYISDNANLSITWGKGTFENPWVYANNSKNPHISGASSQNPLYGVGIVNDNNTFYHYATDAGNSTRGLRADFTYQLGNHQLGVGIDNMNYAAQHQGQAMSGPGYGWIYGHSSDPTKDISPGLDVGPAGGDGYYVRRYIYNVQTSMSMSQKAYYLQDVWNVTDTVQLNLGIRNDHFTNYNDLGIAFVDEKNQWEPRLGVSWDVNGDSTFKVYGNAGRYYLALPDNVAERAANRSTYTSEYFTYTGIDANGVPTGLTPVGGVNGGPAPGPVSSGNEYGQPKDAKQVTATNLKAQYQDEYILGFDKTLGPDWVYGAKLTYRQLQTAIDDECDPDAMAAKMTASGLNVDDYSTSVYNPYCRLFNPGETNTFAVARNDGMGYANVSMNAADWGYTNGGAKRKYTSVDLYLEHPFDGKWQGRVDYTFARARGNTEGQVRSDFGQGDVSKTEDWDTWQLMDHSYGDLLNSRKHSLRVRGSYQVNPEWLLSGTLLVQSGTPATCLGYYGTNESDPSTYGGNYHWCFGQPTPPGSTGFTPWTKKLNLAVRYAPAFAAHKLAFQLQVFNVLNEQKAVQIDPVSENDRYTVSNTYGQGIFFEDPRYVRLSVSYDY</sequence>
<dbReference type="SUPFAM" id="SSF56935">
    <property type="entry name" value="Porins"/>
    <property type="match status" value="1"/>
</dbReference>
<keyword evidence="3" id="KW-1134">Transmembrane beta strand</keyword>
<accession>A0A1H6X8F4</accession>
<evidence type="ECO:0000313" key="11">
    <source>
        <dbReference type="Proteomes" id="UP000199420"/>
    </source>
</evidence>
<dbReference type="GO" id="GO:0015344">
    <property type="term" value="F:siderophore uptake transmembrane transporter activity"/>
    <property type="evidence" value="ECO:0007669"/>
    <property type="project" value="TreeGrafter"/>
</dbReference>
<evidence type="ECO:0000256" key="4">
    <source>
        <dbReference type="ARBA" id="ARBA00022692"/>
    </source>
</evidence>
<dbReference type="Gene3D" id="2.60.40.1120">
    <property type="entry name" value="Carboxypeptidase-like, regulatory domain"/>
    <property type="match status" value="1"/>
</dbReference>
<evidence type="ECO:0000256" key="6">
    <source>
        <dbReference type="ARBA" id="ARBA00023237"/>
    </source>
</evidence>
<dbReference type="InterPro" id="IPR057601">
    <property type="entry name" value="Oar-like_b-barrel"/>
</dbReference>
<dbReference type="GO" id="GO:0030246">
    <property type="term" value="F:carbohydrate binding"/>
    <property type="evidence" value="ECO:0007669"/>
    <property type="project" value="InterPro"/>
</dbReference>
<dbReference type="InterPro" id="IPR036942">
    <property type="entry name" value="Beta-barrel_TonB_sf"/>
</dbReference>
<keyword evidence="7" id="KW-0732">Signal</keyword>
<reference evidence="10 11" key="1">
    <citation type="submission" date="2016-10" db="EMBL/GenBank/DDBJ databases">
        <authorList>
            <person name="de Groot N.N."/>
        </authorList>
    </citation>
    <scope>NUCLEOTIDE SEQUENCE [LARGE SCALE GENOMIC DNA]</scope>
    <source>
        <strain evidence="10 11">DSM 26515</strain>
    </source>
</reference>
<dbReference type="PANTHER" id="PTHR30069:SF46">
    <property type="entry name" value="OAR PROTEIN"/>
    <property type="match status" value="1"/>
</dbReference>
<dbReference type="Gene3D" id="2.170.130.10">
    <property type="entry name" value="TonB-dependent receptor, plug domain"/>
    <property type="match status" value="1"/>
</dbReference>
<keyword evidence="6" id="KW-0998">Cell outer membrane</keyword>
<feature type="domain" description="TonB-dependent transporter Oar-like beta-barrel" evidence="9">
    <location>
        <begin position="347"/>
        <end position="951"/>
    </location>
</feature>
<dbReference type="InterPro" id="IPR039426">
    <property type="entry name" value="TonB-dep_rcpt-like"/>
</dbReference>
<dbReference type="Pfam" id="PF13620">
    <property type="entry name" value="CarboxypepD_reg"/>
    <property type="match status" value="1"/>
</dbReference>
<protein>
    <submittedName>
        <fullName evidence="10">TonB-dependent Receptor Plug Domain</fullName>
    </submittedName>
</protein>
<dbReference type="InterPro" id="IPR012910">
    <property type="entry name" value="Plug_dom"/>
</dbReference>
<dbReference type="RefSeq" id="WP_245747281.1">
    <property type="nucleotide sequence ID" value="NZ_FNYC01000005.1"/>
</dbReference>
<dbReference type="Proteomes" id="UP000199420">
    <property type="component" value="Unassembled WGS sequence"/>
</dbReference>
<evidence type="ECO:0000256" key="7">
    <source>
        <dbReference type="SAM" id="SignalP"/>
    </source>
</evidence>
<dbReference type="InterPro" id="IPR037066">
    <property type="entry name" value="Plug_dom_sf"/>
</dbReference>
<comment type="subcellular location">
    <subcellularLocation>
        <location evidence="1">Cell outer membrane</location>
        <topology evidence="1">Multi-pass membrane protein</topology>
    </subcellularLocation>
</comment>